<protein>
    <submittedName>
        <fullName evidence="6">Efflux RND transporter periplasmic adaptor subunit</fullName>
    </submittedName>
</protein>
<keyword evidence="7" id="KW-1185">Reference proteome</keyword>
<keyword evidence="4" id="KW-1133">Transmembrane helix</keyword>
<dbReference type="EMBL" id="JAAAWN010000011">
    <property type="protein sequence ID" value="NDV91470.1"/>
    <property type="molecule type" value="Genomic_DNA"/>
</dbReference>
<feature type="compositionally biased region" description="Basic and acidic residues" evidence="3">
    <location>
        <begin position="82"/>
        <end position="97"/>
    </location>
</feature>
<comment type="similarity">
    <text evidence="1">Belongs to the membrane fusion protein (MFP) (TC 8.A.1) family.</text>
</comment>
<dbReference type="Gene3D" id="2.40.50.100">
    <property type="match status" value="1"/>
</dbReference>
<dbReference type="InterPro" id="IPR006143">
    <property type="entry name" value="RND_pump_MFP"/>
</dbReference>
<dbReference type="PANTHER" id="PTHR30469">
    <property type="entry name" value="MULTIDRUG RESISTANCE PROTEIN MDTA"/>
    <property type="match status" value="1"/>
</dbReference>
<sequence length="452" mass="48669">MRKKQIIITLIAALTIVLTIGFVMVQMGSNAKGGRPGGPPSANVSGAKPNKANANKMPREVSDEGPQGMKSTGGAPQNEPSAKARPDKLNQGRERPNRAKAGNDTTSQVAQIGVVAVSKQTYNAKVKGYGVVQPKYSLSFVSQVSGQIVSISEQFETGRTITQGQSLAVIDPTDYNAALASAQANYDAALVALEEERLQGQQAQDEWARSGLDGEPDSPLVHRGPQLTSAKSALKEAQENLAQAKRDLAASKLAVPFNSLVVSREVSPGSIVQVGGEVATLFSTDTAEIAVALSPSQWLQLPTVSADGIINWAVTLTDTSNTRSWQGHVERIEQHQDETTRQRNAVVVIEHPLEHTSPLHFGSFVTAIIEGRELNDVWRIPSSAISQQQEVWYVDNTTSQLAKFTPTVLFEYEGYAYIRPYAEFDDALIVIRPLSSYLENTPVNPVVEGGGL</sequence>
<organism evidence="6 7">
    <name type="scientific">Alteromonas profundi</name>
    <dbReference type="NCBI Taxonomy" id="2696062"/>
    <lineage>
        <taxon>Bacteria</taxon>
        <taxon>Pseudomonadati</taxon>
        <taxon>Pseudomonadota</taxon>
        <taxon>Gammaproteobacteria</taxon>
        <taxon>Alteromonadales</taxon>
        <taxon>Alteromonadaceae</taxon>
        <taxon>Alteromonas/Salinimonas group</taxon>
        <taxon>Alteromonas</taxon>
    </lineage>
</organism>
<evidence type="ECO:0000259" key="5">
    <source>
        <dbReference type="Pfam" id="PF25917"/>
    </source>
</evidence>
<evidence type="ECO:0000256" key="3">
    <source>
        <dbReference type="SAM" id="MobiDB-lite"/>
    </source>
</evidence>
<dbReference type="SUPFAM" id="SSF111369">
    <property type="entry name" value="HlyD-like secretion proteins"/>
    <property type="match status" value="1"/>
</dbReference>
<keyword evidence="4" id="KW-0472">Membrane</keyword>
<dbReference type="PANTHER" id="PTHR30469:SF12">
    <property type="entry name" value="MULTIDRUG RESISTANCE PROTEIN MDTA"/>
    <property type="match status" value="1"/>
</dbReference>
<name>A0A7X5RLI1_9ALTE</name>
<proteinExistence type="inferred from homology"/>
<dbReference type="InterPro" id="IPR058625">
    <property type="entry name" value="MdtA-like_BSH"/>
</dbReference>
<dbReference type="Gene3D" id="1.10.287.470">
    <property type="entry name" value="Helix hairpin bin"/>
    <property type="match status" value="1"/>
</dbReference>
<reference evidence="6 7" key="1">
    <citation type="submission" date="2020-01" db="EMBL/GenBank/DDBJ databases">
        <authorList>
            <person name="Chen J."/>
            <person name="Zhu S."/>
            <person name="Yang J."/>
        </authorList>
    </citation>
    <scope>NUCLEOTIDE SEQUENCE [LARGE SCALE GENOMIC DNA]</scope>
    <source>
        <strain evidence="6 7">345S023</strain>
    </source>
</reference>
<evidence type="ECO:0000256" key="1">
    <source>
        <dbReference type="ARBA" id="ARBA00009477"/>
    </source>
</evidence>
<accession>A0A7X5RLI1</accession>
<dbReference type="Gene3D" id="2.40.30.170">
    <property type="match status" value="1"/>
</dbReference>
<evidence type="ECO:0000313" key="7">
    <source>
        <dbReference type="Proteomes" id="UP000470213"/>
    </source>
</evidence>
<feature type="transmembrane region" description="Helical" evidence="4">
    <location>
        <begin position="6"/>
        <end position="25"/>
    </location>
</feature>
<comment type="caution">
    <text evidence="6">The sequence shown here is derived from an EMBL/GenBank/DDBJ whole genome shotgun (WGS) entry which is preliminary data.</text>
</comment>
<dbReference type="Proteomes" id="UP000470213">
    <property type="component" value="Unassembled WGS sequence"/>
</dbReference>
<dbReference type="GO" id="GO:0015562">
    <property type="term" value="F:efflux transmembrane transporter activity"/>
    <property type="evidence" value="ECO:0007669"/>
    <property type="project" value="TreeGrafter"/>
</dbReference>
<feature type="coiled-coil region" evidence="2">
    <location>
        <begin position="227"/>
        <end position="254"/>
    </location>
</feature>
<keyword evidence="2" id="KW-0175">Coiled coil</keyword>
<evidence type="ECO:0000256" key="2">
    <source>
        <dbReference type="SAM" id="Coils"/>
    </source>
</evidence>
<gene>
    <name evidence="6" type="ORF">GTH32_09780</name>
</gene>
<dbReference type="GO" id="GO:1990281">
    <property type="term" value="C:efflux pump complex"/>
    <property type="evidence" value="ECO:0007669"/>
    <property type="project" value="TreeGrafter"/>
</dbReference>
<dbReference type="NCBIfam" id="TIGR01730">
    <property type="entry name" value="RND_mfp"/>
    <property type="match status" value="1"/>
</dbReference>
<evidence type="ECO:0000256" key="4">
    <source>
        <dbReference type="SAM" id="Phobius"/>
    </source>
</evidence>
<keyword evidence="4" id="KW-0812">Transmembrane</keyword>
<feature type="domain" description="Multidrug resistance protein MdtA-like barrel-sandwich hybrid" evidence="5">
    <location>
        <begin position="142"/>
        <end position="276"/>
    </location>
</feature>
<evidence type="ECO:0000313" key="6">
    <source>
        <dbReference type="EMBL" id="NDV91470.1"/>
    </source>
</evidence>
<dbReference type="RefSeq" id="WP_163085215.1">
    <property type="nucleotide sequence ID" value="NZ_JAAAWN010000011.1"/>
</dbReference>
<dbReference type="AlphaFoldDB" id="A0A7X5RLI1"/>
<feature type="region of interest" description="Disordered" evidence="3">
    <location>
        <begin position="31"/>
        <end position="105"/>
    </location>
</feature>
<dbReference type="Pfam" id="PF25917">
    <property type="entry name" value="BSH_RND"/>
    <property type="match status" value="1"/>
</dbReference>